<dbReference type="EMBL" id="JAMKFE010000014">
    <property type="protein sequence ID" value="MCM5681750.1"/>
    <property type="molecule type" value="Genomic_DNA"/>
</dbReference>
<feature type="transmembrane region" description="Helical" evidence="1">
    <location>
        <begin position="35"/>
        <end position="53"/>
    </location>
</feature>
<keyword evidence="1" id="KW-1133">Transmembrane helix</keyword>
<accession>A0ABT0YSP1</accession>
<gene>
    <name evidence="2" type="ORF">M8A51_19660</name>
</gene>
<evidence type="ECO:0000313" key="3">
    <source>
        <dbReference type="Proteomes" id="UP001165541"/>
    </source>
</evidence>
<feature type="transmembrane region" description="Helical" evidence="1">
    <location>
        <begin position="65"/>
        <end position="86"/>
    </location>
</feature>
<proteinExistence type="predicted"/>
<name>A0ABT0YSP1_9BURK</name>
<comment type="caution">
    <text evidence="2">The sequence shown here is derived from an EMBL/GenBank/DDBJ whole genome shotgun (WGS) entry which is preliminary data.</text>
</comment>
<sequence>MNLALLAVLAWHIAFEAVPQTLVDFHAARHIGRKAFSLFVLLPYAVLVAFLLMSWQRSVFRWRTAAFIVCAVAAYAVAVIAMGLYIGRNFFPT</sequence>
<organism evidence="2 3">
    <name type="scientific">Caldimonas mangrovi</name>
    <dbReference type="NCBI Taxonomy" id="2944811"/>
    <lineage>
        <taxon>Bacteria</taxon>
        <taxon>Pseudomonadati</taxon>
        <taxon>Pseudomonadota</taxon>
        <taxon>Betaproteobacteria</taxon>
        <taxon>Burkholderiales</taxon>
        <taxon>Sphaerotilaceae</taxon>
        <taxon>Caldimonas</taxon>
    </lineage>
</organism>
<keyword evidence="1" id="KW-0812">Transmembrane</keyword>
<protein>
    <submittedName>
        <fullName evidence="2">Uncharacterized protein</fullName>
    </submittedName>
</protein>
<evidence type="ECO:0000313" key="2">
    <source>
        <dbReference type="EMBL" id="MCM5681750.1"/>
    </source>
</evidence>
<dbReference type="Proteomes" id="UP001165541">
    <property type="component" value="Unassembled WGS sequence"/>
</dbReference>
<keyword evidence="1" id="KW-0472">Membrane</keyword>
<evidence type="ECO:0000256" key="1">
    <source>
        <dbReference type="SAM" id="Phobius"/>
    </source>
</evidence>
<reference evidence="2" key="1">
    <citation type="submission" date="2022-05" db="EMBL/GenBank/DDBJ databases">
        <title>Schlegelella sp. nov., isolated from mangrove soil.</title>
        <authorList>
            <person name="Liu Y."/>
            <person name="Ge X."/>
            <person name="Liu W."/>
        </authorList>
    </citation>
    <scope>NUCLEOTIDE SEQUENCE</scope>
    <source>
        <strain evidence="2">S2-27</strain>
    </source>
</reference>
<dbReference type="RefSeq" id="WP_251780233.1">
    <property type="nucleotide sequence ID" value="NZ_JAMKFE010000014.1"/>
</dbReference>
<keyword evidence="3" id="KW-1185">Reference proteome</keyword>